<gene>
    <name evidence="2" type="ORF">H2200_011367</name>
</gene>
<evidence type="ECO:0000313" key="3">
    <source>
        <dbReference type="Proteomes" id="UP001172673"/>
    </source>
</evidence>
<sequence>MDRPQETCSQGSFDSPDPFDKTDNIPDVCCTFTVDELSLETPGDPSESVSEALAEPSTTRRTINDFPTEVLELVLAEVIRAPGNILNALTTCTLWRRVGENLLWTDVALTDETLPRFCASDSAAFATVHTLTVRISLPDPRLWEERPTIEAYHSTIARTSEVRELLWSSLVWLPAAIMRMNQLESFSFTVDPDPFPDFDVPTYQIRNMLDALPPTLRQLELNTSSYWDRENTPEDHFCPSIGRLLPQLKNLRLQVGRLCEDVFQCSPSGSSDKKDELSKLAQTHSRRGSLTITTISGRHDHIGHWSSTLHCKSLPYYDLP</sequence>
<dbReference type="AlphaFoldDB" id="A0AA39CD32"/>
<keyword evidence="3" id="KW-1185">Reference proteome</keyword>
<evidence type="ECO:0000313" key="2">
    <source>
        <dbReference type="EMBL" id="KAJ9603846.1"/>
    </source>
</evidence>
<name>A0AA39CD32_9EURO</name>
<organism evidence="2 3">
    <name type="scientific">Cladophialophora chaetospira</name>
    <dbReference type="NCBI Taxonomy" id="386627"/>
    <lineage>
        <taxon>Eukaryota</taxon>
        <taxon>Fungi</taxon>
        <taxon>Dikarya</taxon>
        <taxon>Ascomycota</taxon>
        <taxon>Pezizomycotina</taxon>
        <taxon>Eurotiomycetes</taxon>
        <taxon>Chaetothyriomycetidae</taxon>
        <taxon>Chaetothyriales</taxon>
        <taxon>Herpotrichiellaceae</taxon>
        <taxon>Cladophialophora</taxon>
    </lineage>
</organism>
<feature type="region of interest" description="Disordered" evidence="1">
    <location>
        <begin position="1"/>
        <end position="21"/>
    </location>
</feature>
<evidence type="ECO:0008006" key="4">
    <source>
        <dbReference type="Google" id="ProtNLM"/>
    </source>
</evidence>
<accession>A0AA39CD32</accession>
<feature type="compositionally biased region" description="Polar residues" evidence="1">
    <location>
        <begin position="1"/>
        <end position="13"/>
    </location>
</feature>
<reference evidence="2" key="1">
    <citation type="submission" date="2022-10" db="EMBL/GenBank/DDBJ databases">
        <title>Culturing micro-colonial fungi from biological soil crusts in the Mojave desert and describing Neophaeococcomyces mojavensis, and introducing the new genera and species Taxawa tesnikishii.</title>
        <authorList>
            <person name="Kurbessoian T."/>
            <person name="Stajich J.E."/>
        </authorList>
    </citation>
    <scope>NUCLEOTIDE SEQUENCE</scope>
    <source>
        <strain evidence="2">TK_41</strain>
    </source>
</reference>
<dbReference type="EMBL" id="JAPDRK010000020">
    <property type="protein sequence ID" value="KAJ9603846.1"/>
    <property type="molecule type" value="Genomic_DNA"/>
</dbReference>
<dbReference type="Proteomes" id="UP001172673">
    <property type="component" value="Unassembled WGS sequence"/>
</dbReference>
<protein>
    <recommendedName>
        <fullName evidence="4">F-box domain-containing protein</fullName>
    </recommendedName>
</protein>
<evidence type="ECO:0000256" key="1">
    <source>
        <dbReference type="SAM" id="MobiDB-lite"/>
    </source>
</evidence>
<comment type="caution">
    <text evidence="2">The sequence shown here is derived from an EMBL/GenBank/DDBJ whole genome shotgun (WGS) entry which is preliminary data.</text>
</comment>
<proteinExistence type="predicted"/>
<feature type="region of interest" description="Disordered" evidence="1">
    <location>
        <begin position="39"/>
        <end position="61"/>
    </location>
</feature>